<dbReference type="AlphaFoldDB" id="A0A7I7JS20"/>
<evidence type="ECO:0000313" key="1">
    <source>
        <dbReference type="EMBL" id="BBX14666.1"/>
    </source>
</evidence>
<dbReference type="Proteomes" id="UP000466997">
    <property type="component" value="Chromosome"/>
</dbReference>
<dbReference type="KEGG" id="mnm:MNVM_37470"/>
<reference evidence="1 2" key="1">
    <citation type="journal article" date="2019" name="Emerg. Microbes Infect.">
        <title>Comprehensive subspecies identification of 175 nontuberculous mycobacteria species based on 7547 genomic profiles.</title>
        <authorList>
            <person name="Matsumoto Y."/>
            <person name="Kinjo T."/>
            <person name="Motooka D."/>
            <person name="Nabeya D."/>
            <person name="Jung N."/>
            <person name="Uechi K."/>
            <person name="Horii T."/>
            <person name="Iida T."/>
            <person name="Fujita J."/>
            <person name="Nakamura S."/>
        </authorList>
    </citation>
    <scope>NUCLEOTIDE SEQUENCE [LARGE SCALE GENOMIC DNA]</scope>
    <source>
        <strain evidence="1 2">JCM 6391</strain>
    </source>
</reference>
<accession>A0A7I7JS20</accession>
<evidence type="ECO:0000313" key="2">
    <source>
        <dbReference type="Proteomes" id="UP000466997"/>
    </source>
</evidence>
<keyword evidence="2" id="KW-1185">Reference proteome</keyword>
<protein>
    <submittedName>
        <fullName evidence="1">Uncharacterized protein</fullName>
    </submittedName>
</protein>
<name>A0A7I7JS20_9MYCO</name>
<dbReference type="EMBL" id="AP022562">
    <property type="protein sequence ID" value="BBX14666.1"/>
    <property type="molecule type" value="Genomic_DNA"/>
</dbReference>
<gene>
    <name evidence="1" type="ORF">MNVM_37470</name>
</gene>
<sequence>MGRPQVAGRVVPVLPRDREMLVDTPHDETPERLGPVAAHLTVLAACGGRPGGGCHGVGGVAVSRRTAQPTSDRR</sequence>
<proteinExistence type="predicted"/>
<organism evidence="1 2">
    <name type="scientific">Mycobacterium novum</name>
    <dbReference type="NCBI Taxonomy" id="2492438"/>
    <lineage>
        <taxon>Bacteria</taxon>
        <taxon>Bacillati</taxon>
        <taxon>Actinomycetota</taxon>
        <taxon>Actinomycetes</taxon>
        <taxon>Mycobacteriales</taxon>
        <taxon>Mycobacteriaceae</taxon>
        <taxon>Mycobacterium</taxon>
    </lineage>
</organism>